<sequence>MISDKLEAISTNLEEVQTSLVGAETALAKREISRVLNDLDDVYSELTSTEYHEQQQTIKEQTEKMKQRVIAEVIGELEEREESYYRNFWGDTQFIKLLSNFDGFLFLNTYLAEITKENTYPMEQSQLLNYVWEVIAVDIAKKKRGQKNLLDLWTSSTEYTRSKMIYEEN</sequence>
<accession>A0A0T8KZU1</accession>
<dbReference type="EMBL" id="CABDLL010000012">
    <property type="protein sequence ID" value="VTE40573.1"/>
    <property type="molecule type" value="Genomic_DNA"/>
</dbReference>
<dbReference type="Proteomes" id="UP000310997">
    <property type="component" value="Unassembled WGS sequence"/>
</dbReference>
<evidence type="ECO:0000313" key="2">
    <source>
        <dbReference type="Proteomes" id="UP000310997"/>
    </source>
</evidence>
<evidence type="ECO:0000313" key="1">
    <source>
        <dbReference type="EMBL" id="VTE40573.1"/>
    </source>
</evidence>
<reference evidence="1 2" key="1">
    <citation type="submission" date="2019-04" db="EMBL/GenBank/DDBJ databases">
        <authorList>
            <consortium name="Pathogen Informatics"/>
        </authorList>
    </citation>
    <scope>NUCLEOTIDE SEQUENCE [LARGE SCALE GENOMIC DNA]</scope>
    <source>
        <strain evidence="1 2">GPSC559</strain>
    </source>
</reference>
<protein>
    <submittedName>
        <fullName evidence="1">Uncharacterized protein</fullName>
    </submittedName>
</protein>
<dbReference type="AlphaFoldDB" id="A0A0T8KZU1"/>
<proteinExistence type="predicted"/>
<dbReference type="RefSeq" id="WP_050213515.1">
    <property type="nucleotide sequence ID" value="NZ_CGXK01000055.1"/>
</dbReference>
<organism evidence="1 2">
    <name type="scientific">Streptococcus pneumoniae</name>
    <dbReference type="NCBI Taxonomy" id="1313"/>
    <lineage>
        <taxon>Bacteria</taxon>
        <taxon>Bacillati</taxon>
        <taxon>Bacillota</taxon>
        <taxon>Bacilli</taxon>
        <taxon>Lactobacillales</taxon>
        <taxon>Streptococcaceae</taxon>
        <taxon>Streptococcus</taxon>
    </lineage>
</organism>
<name>A0A0T8KZU1_STREE</name>
<gene>
    <name evidence="1" type="ORF">SAMEA4038883_01666</name>
</gene>